<keyword evidence="4" id="KW-0238">DNA-binding</keyword>
<feature type="region of interest" description="Disordered" evidence="7">
    <location>
        <begin position="83"/>
        <end position="102"/>
    </location>
</feature>
<keyword evidence="3" id="KW-0805">Transcription regulation</keyword>
<dbReference type="Pfam" id="PF02229">
    <property type="entry name" value="PC4"/>
    <property type="match status" value="1"/>
</dbReference>
<feature type="compositionally biased region" description="Acidic residues" evidence="7">
    <location>
        <begin position="89"/>
        <end position="102"/>
    </location>
</feature>
<evidence type="ECO:0000313" key="9">
    <source>
        <dbReference type="EMBL" id="KAK7203991.1"/>
    </source>
</evidence>
<protein>
    <submittedName>
        <fullName evidence="9">Transcriptional Coactivator p15-domain-containing protein</fullName>
    </submittedName>
</protein>
<dbReference type="RefSeq" id="XP_064767024.1">
    <property type="nucleotide sequence ID" value="XM_064914216.1"/>
</dbReference>
<dbReference type="GeneID" id="90039728"/>
<comment type="similarity">
    <text evidence="2">Belongs to the transcriptional coactivator PC4 family.</text>
</comment>
<organism evidence="9 10">
    <name type="scientific">Myxozyma melibiosi</name>
    <dbReference type="NCBI Taxonomy" id="54550"/>
    <lineage>
        <taxon>Eukaryota</taxon>
        <taxon>Fungi</taxon>
        <taxon>Dikarya</taxon>
        <taxon>Ascomycota</taxon>
        <taxon>Saccharomycotina</taxon>
        <taxon>Lipomycetes</taxon>
        <taxon>Lipomycetales</taxon>
        <taxon>Lipomycetaceae</taxon>
        <taxon>Myxozyma</taxon>
    </lineage>
</organism>
<keyword evidence="6" id="KW-0539">Nucleus</keyword>
<reference evidence="9 10" key="1">
    <citation type="submission" date="2024-03" db="EMBL/GenBank/DDBJ databases">
        <title>Genome-scale model development and genomic sequencing of the oleaginous clade Lipomyces.</title>
        <authorList>
            <consortium name="Lawrence Berkeley National Laboratory"/>
            <person name="Czajka J.J."/>
            <person name="Han Y."/>
            <person name="Kim J."/>
            <person name="Mondo S.J."/>
            <person name="Hofstad B.A."/>
            <person name="Robles A."/>
            <person name="Haridas S."/>
            <person name="Riley R."/>
            <person name="LaButti K."/>
            <person name="Pangilinan J."/>
            <person name="Andreopoulos W."/>
            <person name="Lipzen A."/>
            <person name="Yan J."/>
            <person name="Wang M."/>
            <person name="Ng V."/>
            <person name="Grigoriev I.V."/>
            <person name="Spatafora J.W."/>
            <person name="Magnuson J.K."/>
            <person name="Baker S.E."/>
            <person name="Pomraning K.R."/>
        </authorList>
    </citation>
    <scope>NUCLEOTIDE SEQUENCE [LARGE SCALE GENOMIC DNA]</scope>
    <source>
        <strain evidence="9 10">Phaff 52-87</strain>
    </source>
</reference>
<keyword evidence="10" id="KW-1185">Reference proteome</keyword>
<dbReference type="InterPro" id="IPR009044">
    <property type="entry name" value="ssDNA-bd_transcriptional_reg"/>
</dbReference>
<evidence type="ECO:0000256" key="4">
    <source>
        <dbReference type="ARBA" id="ARBA00023125"/>
    </source>
</evidence>
<evidence type="ECO:0000256" key="3">
    <source>
        <dbReference type="ARBA" id="ARBA00023015"/>
    </source>
</evidence>
<comment type="caution">
    <text evidence="9">The sequence shown here is derived from an EMBL/GenBank/DDBJ whole genome shotgun (WGS) entry which is preliminary data.</text>
</comment>
<evidence type="ECO:0000256" key="1">
    <source>
        <dbReference type="ARBA" id="ARBA00004123"/>
    </source>
</evidence>
<dbReference type="Gene3D" id="2.30.31.10">
    <property type="entry name" value="Transcriptional Coactivator Pc4, Chain A"/>
    <property type="match status" value="1"/>
</dbReference>
<dbReference type="PANTHER" id="PTHR13215">
    <property type="entry name" value="RNA POLYMERASE II TRANSCRIPTIONAL COACTIVATOR"/>
    <property type="match status" value="1"/>
</dbReference>
<dbReference type="Proteomes" id="UP001498771">
    <property type="component" value="Unassembled WGS sequence"/>
</dbReference>
<evidence type="ECO:0000256" key="2">
    <source>
        <dbReference type="ARBA" id="ARBA00009001"/>
    </source>
</evidence>
<dbReference type="InterPro" id="IPR003173">
    <property type="entry name" value="PC4_C"/>
</dbReference>
<dbReference type="EMBL" id="JBBJBU010000009">
    <property type="protein sequence ID" value="KAK7203991.1"/>
    <property type="molecule type" value="Genomic_DNA"/>
</dbReference>
<feature type="domain" description="Transcriptional coactivator p15 (PC4) C-terminal" evidence="8">
    <location>
        <begin position="16"/>
        <end position="69"/>
    </location>
</feature>
<dbReference type="InterPro" id="IPR045125">
    <property type="entry name" value="Sub1/Tcp4-like"/>
</dbReference>
<accession>A0ABR1F2B2</accession>
<keyword evidence="5" id="KW-0804">Transcription</keyword>
<dbReference type="SUPFAM" id="SSF54447">
    <property type="entry name" value="ssDNA-binding transcriptional regulator domain"/>
    <property type="match status" value="1"/>
</dbReference>
<evidence type="ECO:0000313" key="10">
    <source>
        <dbReference type="Proteomes" id="UP001498771"/>
    </source>
</evidence>
<comment type="subcellular location">
    <subcellularLocation>
        <location evidence="1">Nucleus</location>
    </subcellularLocation>
</comment>
<sequence length="102" mass="11675">MQSILEIDKTDLIFEQLGHKKRLHVREFKGATLVDIREYYTKADAPDTWLPGKKGISLSVDVWNEVVKNIEKVNEAIGKIEPAKKAKVDDEEAGEKHEDEEE</sequence>
<evidence type="ECO:0000256" key="6">
    <source>
        <dbReference type="ARBA" id="ARBA00023242"/>
    </source>
</evidence>
<evidence type="ECO:0000256" key="5">
    <source>
        <dbReference type="ARBA" id="ARBA00023163"/>
    </source>
</evidence>
<evidence type="ECO:0000256" key="7">
    <source>
        <dbReference type="SAM" id="MobiDB-lite"/>
    </source>
</evidence>
<proteinExistence type="inferred from homology"/>
<gene>
    <name evidence="9" type="ORF">BZA70DRAFT_290546</name>
</gene>
<evidence type="ECO:0000259" key="8">
    <source>
        <dbReference type="Pfam" id="PF02229"/>
    </source>
</evidence>
<name>A0ABR1F2B2_9ASCO</name>